<sequence>MSYRYNGRACASILHKLPKNLVVFDGHCRMCQARVQYVLERNFSYFSLLNPFKDADKVKLEENKMLFCSFDSIEWRELSRHFPHITKDVQGIVLIEKVPSHNARFLSSVRRRKIHNGASTGTQWSTNFPVASTSGFRDPNVPESEVDVLVSIKHSAVCRVGMKLDRWLPSTVARCMFYLLPYCVGNLWFDYMLRRRRLWGTTEEDAIRSPTCVMGLKERTWRLRHR</sequence>
<keyword evidence="1" id="KW-1133">Transmembrane helix</keyword>
<dbReference type="EMBL" id="HE575323">
    <property type="protein sequence ID" value="CCC93294.1"/>
    <property type="molecule type" value="Genomic_DNA"/>
</dbReference>
<reference evidence="2" key="1">
    <citation type="journal article" date="2012" name="Proc. Natl. Acad. Sci. U.S.A.">
        <title>Antigenic diversity is generated by distinct evolutionary mechanisms in African trypanosome species.</title>
        <authorList>
            <person name="Jackson A.P."/>
            <person name="Berry A."/>
            <person name="Aslett M."/>
            <person name="Allison H.C."/>
            <person name="Burton P."/>
            <person name="Vavrova-Anderson J."/>
            <person name="Brown R."/>
            <person name="Browne H."/>
            <person name="Corton N."/>
            <person name="Hauser H."/>
            <person name="Gamble J."/>
            <person name="Gilderthorp R."/>
            <person name="Marcello L."/>
            <person name="McQuillan J."/>
            <person name="Otto T.D."/>
            <person name="Quail M.A."/>
            <person name="Sanders M.J."/>
            <person name="van Tonder A."/>
            <person name="Ginger M.L."/>
            <person name="Field M.C."/>
            <person name="Barry J.D."/>
            <person name="Hertz-Fowler C."/>
            <person name="Berriman M."/>
        </authorList>
    </citation>
    <scope>NUCLEOTIDE SEQUENCE</scope>
    <source>
        <strain evidence="2">IL3000</strain>
    </source>
</reference>
<evidence type="ECO:0008006" key="3">
    <source>
        <dbReference type="Google" id="ProtNLM"/>
    </source>
</evidence>
<organism evidence="2">
    <name type="scientific">Trypanosoma congolense (strain IL3000)</name>
    <dbReference type="NCBI Taxonomy" id="1068625"/>
    <lineage>
        <taxon>Eukaryota</taxon>
        <taxon>Discoba</taxon>
        <taxon>Euglenozoa</taxon>
        <taxon>Kinetoplastea</taxon>
        <taxon>Metakinetoplastina</taxon>
        <taxon>Trypanosomatida</taxon>
        <taxon>Trypanosomatidae</taxon>
        <taxon>Trypanosoma</taxon>
        <taxon>Nannomonas</taxon>
    </lineage>
</organism>
<feature type="transmembrane region" description="Helical" evidence="1">
    <location>
        <begin position="167"/>
        <end position="189"/>
    </location>
</feature>
<evidence type="ECO:0000313" key="2">
    <source>
        <dbReference type="EMBL" id="CCC93294.1"/>
    </source>
</evidence>
<dbReference type="AlphaFoldDB" id="G0UV79"/>
<evidence type="ECO:0000256" key="1">
    <source>
        <dbReference type="SAM" id="Phobius"/>
    </source>
</evidence>
<accession>G0UV79</accession>
<gene>
    <name evidence="2" type="ORF">TCIL3000_10_530</name>
</gene>
<keyword evidence="1" id="KW-0472">Membrane</keyword>
<dbReference type="VEuPathDB" id="TriTrypDB:TcIL3000_10_530"/>
<protein>
    <recommendedName>
        <fullName evidence="3">DUF393 domain-containing protein</fullName>
    </recommendedName>
</protein>
<proteinExistence type="predicted"/>
<name>G0UV79_TRYCI</name>
<keyword evidence="1" id="KW-0812">Transmembrane</keyword>